<protein>
    <submittedName>
        <fullName evidence="3">Uncharacterized protein</fullName>
    </submittedName>
</protein>
<feature type="non-terminal residue" evidence="3">
    <location>
        <position position="92"/>
    </location>
</feature>
<feature type="region of interest" description="Disordered" evidence="1">
    <location>
        <begin position="1"/>
        <end position="21"/>
    </location>
</feature>
<dbReference type="EMBL" id="PFWT01000016">
    <property type="protein sequence ID" value="PJA46144.1"/>
    <property type="molecule type" value="Genomic_DNA"/>
</dbReference>
<sequence length="92" mass="10268">MRYAQHRSNYKAPKPEGGEKRSRTKIVTGFVIILVIITLVSVFNKSKESESVPPEETVQKMDKLKILAPIEDNNGEIEEVQLLDISKTGAKG</sequence>
<evidence type="ECO:0000256" key="1">
    <source>
        <dbReference type="SAM" id="MobiDB-lite"/>
    </source>
</evidence>
<accession>A0A2M7XE53</accession>
<comment type="caution">
    <text evidence="3">The sequence shown here is derived from an EMBL/GenBank/DDBJ whole genome shotgun (WGS) entry which is preliminary data.</text>
</comment>
<keyword evidence="2" id="KW-1133">Transmembrane helix</keyword>
<proteinExistence type="predicted"/>
<gene>
    <name evidence="3" type="ORF">CO173_03580</name>
</gene>
<evidence type="ECO:0000256" key="2">
    <source>
        <dbReference type="SAM" id="Phobius"/>
    </source>
</evidence>
<keyword evidence="2" id="KW-0472">Membrane</keyword>
<reference evidence="4" key="1">
    <citation type="submission" date="2017-09" db="EMBL/GenBank/DDBJ databases">
        <title>Depth-based differentiation of microbial function through sediment-hosted aquifers and enrichment of novel symbionts in the deep terrestrial subsurface.</title>
        <authorList>
            <person name="Probst A.J."/>
            <person name="Ladd B."/>
            <person name="Jarett J.K."/>
            <person name="Geller-Mcgrath D.E."/>
            <person name="Sieber C.M.K."/>
            <person name="Emerson J.B."/>
            <person name="Anantharaman K."/>
            <person name="Thomas B.C."/>
            <person name="Malmstrom R."/>
            <person name="Stieglmeier M."/>
            <person name="Klingl A."/>
            <person name="Woyke T."/>
            <person name="Ryan C.M."/>
            <person name="Banfield J.F."/>
        </authorList>
    </citation>
    <scope>NUCLEOTIDE SEQUENCE [LARGE SCALE GENOMIC DNA]</scope>
</reference>
<organism evidence="3 4">
    <name type="scientific">Candidatus Uhrbacteria bacterium CG_4_9_14_3_um_filter_41_35</name>
    <dbReference type="NCBI Taxonomy" id="1975034"/>
    <lineage>
        <taxon>Bacteria</taxon>
        <taxon>Candidatus Uhriibacteriota</taxon>
    </lineage>
</organism>
<evidence type="ECO:0000313" key="3">
    <source>
        <dbReference type="EMBL" id="PJA46144.1"/>
    </source>
</evidence>
<dbReference type="AlphaFoldDB" id="A0A2M7XE53"/>
<feature type="transmembrane region" description="Helical" evidence="2">
    <location>
        <begin position="26"/>
        <end position="43"/>
    </location>
</feature>
<keyword evidence="2" id="KW-0812">Transmembrane</keyword>
<dbReference type="Proteomes" id="UP000231263">
    <property type="component" value="Unassembled WGS sequence"/>
</dbReference>
<name>A0A2M7XE53_9BACT</name>
<evidence type="ECO:0000313" key="4">
    <source>
        <dbReference type="Proteomes" id="UP000231263"/>
    </source>
</evidence>